<dbReference type="Proteomes" id="UP000470771">
    <property type="component" value="Unassembled WGS sequence"/>
</dbReference>
<evidence type="ECO:0000313" key="7">
    <source>
        <dbReference type="Proteomes" id="UP000470771"/>
    </source>
</evidence>
<dbReference type="PROSITE" id="PS51007">
    <property type="entry name" value="CYTC"/>
    <property type="match status" value="1"/>
</dbReference>
<gene>
    <name evidence="6" type="ORF">GQN54_00855</name>
</gene>
<dbReference type="Pfam" id="PF13442">
    <property type="entry name" value="Cytochrome_CBB3"/>
    <property type="match status" value="1"/>
</dbReference>
<keyword evidence="7" id="KW-1185">Reference proteome</keyword>
<protein>
    <submittedName>
        <fullName evidence="6">C-type cytochrome</fullName>
    </submittedName>
</protein>
<keyword evidence="3 4" id="KW-0408">Iron</keyword>
<dbReference type="RefSeq" id="WP_160631021.1">
    <property type="nucleotide sequence ID" value="NZ_WWNE01000003.1"/>
</dbReference>
<dbReference type="InterPro" id="IPR009056">
    <property type="entry name" value="Cyt_c-like_dom"/>
</dbReference>
<organism evidence="6 7">
    <name type="scientific">Acidiluteibacter ferrifornacis</name>
    <dbReference type="NCBI Taxonomy" id="2692424"/>
    <lineage>
        <taxon>Bacteria</taxon>
        <taxon>Pseudomonadati</taxon>
        <taxon>Bacteroidota</taxon>
        <taxon>Flavobacteriia</taxon>
        <taxon>Flavobacteriales</taxon>
        <taxon>Cryomorphaceae</taxon>
        <taxon>Acidiluteibacter</taxon>
    </lineage>
</organism>
<dbReference type="GO" id="GO:0046872">
    <property type="term" value="F:metal ion binding"/>
    <property type="evidence" value="ECO:0007669"/>
    <property type="project" value="UniProtKB-KW"/>
</dbReference>
<dbReference type="PROSITE" id="PS51257">
    <property type="entry name" value="PROKAR_LIPOPROTEIN"/>
    <property type="match status" value="1"/>
</dbReference>
<evidence type="ECO:0000259" key="5">
    <source>
        <dbReference type="PROSITE" id="PS51007"/>
    </source>
</evidence>
<dbReference type="PANTHER" id="PTHR40394">
    <property type="entry name" value="LIPOPROTEIN-RELATED"/>
    <property type="match status" value="1"/>
</dbReference>
<dbReference type="PANTHER" id="PTHR40394:SF2">
    <property type="entry name" value="QUINOL:CYTOCHROME C OXIDOREDUCTASE MEMBRANE PROTEIN"/>
    <property type="match status" value="1"/>
</dbReference>
<dbReference type="EMBL" id="WWNE01000003">
    <property type="protein sequence ID" value="NBG64645.1"/>
    <property type="molecule type" value="Genomic_DNA"/>
</dbReference>
<reference evidence="6 7" key="1">
    <citation type="submission" date="2019-12" db="EMBL/GenBank/DDBJ databases">
        <authorList>
            <person name="Zhao J."/>
        </authorList>
    </citation>
    <scope>NUCLEOTIDE SEQUENCE [LARGE SCALE GENOMIC DNA]</scope>
    <source>
        <strain evidence="6 7">S-15</strain>
    </source>
</reference>
<comment type="caution">
    <text evidence="6">The sequence shown here is derived from an EMBL/GenBank/DDBJ whole genome shotgun (WGS) entry which is preliminary data.</text>
</comment>
<evidence type="ECO:0000256" key="1">
    <source>
        <dbReference type="ARBA" id="ARBA00022617"/>
    </source>
</evidence>
<dbReference type="GO" id="GO:0009055">
    <property type="term" value="F:electron transfer activity"/>
    <property type="evidence" value="ECO:0007669"/>
    <property type="project" value="InterPro"/>
</dbReference>
<accession>A0A6N9NJ14</accession>
<feature type="domain" description="Cytochrome c" evidence="5">
    <location>
        <begin position="98"/>
        <end position="191"/>
    </location>
</feature>
<evidence type="ECO:0000256" key="4">
    <source>
        <dbReference type="PROSITE-ProRule" id="PRU00433"/>
    </source>
</evidence>
<dbReference type="InterPro" id="IPR036909">
    <property type="entry name" value="Cyt_c-like_dom_sf"/>
</dbReference>
<evidence type="ECO:0000256" key="2">
    <source>
        <dbReference type="ARBA" id="ARBA00022723"/>
    </source>
</evidence>
<name>A0A6N9NJ14_9FLAO</name>
<dbReference type="Gene3D" id="1.10.760.10">
    <property type="entry name" value="Cytochrome c-like domain"/>
    <property type="match status" value="1"/>
</dbReference>
<evidence type="ECO:0000313" key="6">
    <source>
        <dbReference type="EMBL" id="NBG64645.1"/>
    </source>
</evidence>
<keyword evidence="1 4" id="KW-0349">Heme</keyword>
<sequence length="219" mass="24141">MKNNRIITKVLLTGAFASVVLSSCGDPNSPGLEYMPDMYRSPAIETYVDYEYPDSMSARLPVENTIPRGYKPYPFANTTEGYEEAGQKLAIPFKVTDEMLVKGGALYASFCQHCHGPKGQGKGSINHPAYSAVPSYTDENKTRRGGRSMSELAPGHIYHTIMYGLNAMGPHAAQLNDEERWLIVAYVQKLQGKNPEAMKEVAVEEIPNETNETAETVAE</sequence>
<proteinExistence type="predicted"/>
<dbReference type="SUPFAM" id="SSF46626">
    <property type="entry name" value="Cytochrome c"/>
    <property type="match status" value="1"/>
</dbReference>
<dbReference type="GO" id="GO:0020037">
    <property type="term" value="F:heme binding"/>
    <property type="evidence" value="ECO:0007669"/>
    <property type="project" value="InterPro"/>
</dbReference>
<evidence type="ECO:0000256" key="3">
    <source>
        <dbReference type="ARBA" id="ARBA00023004"/>
    </source>
</evidence>
<dbReference type="AlphaFoldDB" id="A0A6N9NJ14"/>
<keyword evidence="2 4" id="KW-0479">Metal-binding</keyword>